<reference evidence="2" key="2">
    <citation type="submission" date="2023-06" db="EMBL/GenBank/DDBJ databases">
        <authorList>
            <person name="Ma L."/>
            <person name="Liu K.-W."/>
            <person name="Li Z."/>
            <person name="Hsiao Y.-Y."/>
            <person name="Qi Y."/>
            <person name="Fu T."/>
            <person name="Tang G."/>
            <person name="Zhang D."/>
            <person name="Sun W.-H."/>
            <person name="Liu D.-K."/>
            <person name="Li Y."/>
            <person name="Chen G.-Z."/>
            <person name="Liu X.-D."/>
            <person name="Liao X.-Y."/>
            <person name="Jiang Y.-T."/>
            <person name="Yu X."/>
            <person name="Hao Y."/>
            <person name="Huang J."/>
            <person name="Zhao X.-W."/>
            <person name="Ke S."/>
            <person name="Chen Y.-Y."/>
            <person name="Wu W.-L."/>
            <person name="Hsu J.-L."/>
            <person name="Lin Y.-F."/>
            <person name="Huang M.-D."/>
            <person name="Li C.-Y."/>
            <person name="Huang L."/>
            <person name="Wang Z.-W."/>
            <person name="Zhao X."/>
            <person name="Zhong W.-Y."/>
            <person name="Peng D.-H."/>
            <person name="Ahmad S."/>
            <person name="Lan S."/>
            <person name="Zhang J.-S."/>
            <person name="Tsai W.-C."/>
            <person name="Van De Peer Y."/>
            <person name="Liu Z.-J."/>
        </authorList>
    </citation>
    <scope>NUCLEOTIDE SEQUENCE</scope>
    <source>
        <strain evidence="2">SCP</strain>
        <tissue evidence="2">Leaves</tissue>
    </source>
</reference>
<reference evidence="2" key="1">
    <citation type="journal article" date="2023" name="Nat. Commun.">
        <title>Diploid and tetraploid genomes of Acorus and the evolution of monocots.</title>
        <authorList>
            <person name="Ma L."/>
            <person name="Liu K.W."/>
            <person name="Li Z."/>
            <person name="Hsiao Y.Y."/>
            <person name="Qi Y."/>
            <person name="Fu T."/>
            <person name="Tang G.D."/>
            <person name="Zhang D."/>
            <person name="Sun W.H."/>
            <person name="Liu D.K."/>
            <person name="Li Y."/>
            <person name="Chen G.Z."/>
            <person name="Liu X.D."/>
            <person name="Liao X.Y."/>
            <person name="Jiang Y.T."/>
            <person name="Yu X."/>
            <person name="Hao Y."/>
            <person name="Huang J."/>
            <person name="Zhao X.W."/>
            <person name="Ke S."/>
            <person name="Chen Y.Y."/>
            <person name="Wu W.L."/>
            <person name="Hsu J.L."/>
            <person name="Lin Y.F."/>
            <person name="Huang M.D."/>
            <person name="Li C.Y."/>
            <person name="Huang L."/>
            <person name="Wang Z.W."/>
            <person name="Zhao X."/>
            <person name="Zhong W.Y."/>
            <person name="Peng D.H."/>
            <person name="Ahmad S."/>
            <person name="Lan S."/>
            <person name="Zhang J.S."/>
            <person name="Tsai W.C."/>
            <person name="Van de Peer Y."/>
            <person name="Liu Z.J."/>
        </authorList>
    </citation>
    <scope>NUCLEOTIDE SEQUENCE</scope>
    <source>
        <strain evidence="2">SCP</strain>
    </source>
</reference>
<dbReference type="Proteomes" id="UP001179952">
    <property type="component" value="Unassembled WGS sequence"/>
</dbReference>
<keyword evidence="3" id="KW-1185">Reference proteome</keyword>
<dbReference type="AlphaFoldDB" id="A0AAV9BSI8"/>
<organism evidence="2 3">
    <name type="scientific">Acorus gramineus</name>
    <name type="common">Dwarf sweet flag</name>
    <dbReference type="NCBI Taxonomy" id="55184"/>
    <lineage>
        <taxon>Eukaryota</taxon>
        <taxon>Viridiplantae</taxon>
        <taxon>Streptophyta</taxon>
        <taxon>Embryophyta</taxon>
        <taxon>Tracheophyta</taxon>
        <taxon>Spermatophyta</taxon>
        <taxon>Magnoliopsida</taxon>
        <taxon>Liliopsida</taxon>
        <taxon>Acoraceae</taxon>
        <taxon>Acorus</taxon>
    </lineage>
</organism>
<keyword evidence="1" id="KW-0472">Membrane</keyword>
<evidence type="ECO:0000313" key="3">
    <source>
        <dbReference type="Proteomes" id="UP001179952"/>
    </source>
</evidence>
<dbReference type="EMBL" id="JAUJYN010000001">
    <property type="protein sequence ID" value="KAK1279656.1"/>
    <property type="molecule type" value="Genomic_DNA"/>
</dbReference>
<feature type="transmembrane region" description="Helical" evidence="1">
    <location>
        <begin position="35"/>
        <end position="54"/>
    </location>
</feature>
<evidence type="ECO:0000256" key="1">
    <source>
        <dbReference type="SAM" id="Phobius"/>
    </source>
</evidence>
<comment type="caution">
    <text evidence="2">The sequence shown here is derived from an EMBL/GenBank/DDBJ whole genome shotgun (WGS) entry which is preliminary data.</text>
</comment>
<accession>A0AAV9BSI8</accession>
<keyword evidence="1" id="KW-1133">Transmembrane helix</keyword>
<proteinExistence type="predicted"/>
<protein>
    <submittedName>
        <fullName evidence="2">Uncharacterized protein</fullName>
    </submittedName>
</protein>
<sequence>MLAMMDIVARTRKEKMGVLDVNGGVGGGFKRTTSVPFVLMNNIGVLMICGLVFLKKRRYLQIEDLLVPHLVKLNNEQHGMERYCFLGQSSYMLVTNTRRGGMLLYRSPLVNQSRCMLNIYHPH</sequence>
<evidence type="ECO:0000313" key="2">
    <source>
        <dbReference type="EMBL" id="KAK1279656.1"/>
    </source>
</evidence>
<gene>
    <name evidence="2" type="ORF">QJS04_geneDACA004687</name>
</gene>
<name>A0AAV9BSI8_ACOGR</name>
<keyword evidence="1" id="KW-0812">Transmembrane</keyword>